<dbReference type="STRING" id="9796.ENSECAP00000028840"/>
<organism evidence="4 5">
    <name type="scientific">Equus caballus</name>
    <name type="common">Horse</name>
    <dbReference type="NCBI Taxonomy" id="9796"/>
    <lineage>
        <taxon>Eukaryota</taxon>
        <taxon>Metazoa</taxon>
        <taxon>Chordata</taxon>
        <taxon>Craniata</taxon>
        <taxon>Vertebrata</taxon>
        <taxon>Euteleostomi</taxon>
        <taxon>Mammalia</taxon>
        <taxon>Eutheria</taxon>
        <taxon>Laurasiatheria</taxon>
        <taxon>Perissodactyla</taxon>
        <taxon>Equidae</taxon>
        <taxon>Equus</taxon>
    </lineage>
</organism>
<dbReference type="Proteomes" id="UP000002281">
    <property type="component" value="Chromosome X"/>
</dbReference>
<keyword evidence="5" id="KW-1185">Reference proteome</keyword>
<dbReference type="OrthoDB" id="9837811at2759"/>
<reference evidence="4" key="2">
    <citation type="submission" date="2025-08" db="UniProtKB">
        <authorList>
            <consortium name="Ensembl"/>
        </authorList>
    </citation>
    <scope>IDENTIFICATION</scope>
    <source>
        <strain evidence="4">Thoroughbred</strain>
    </source>
</reference>
<proteinExistence type="predicted"/>
<feature type="transmembrane region" description="Helical" evidence="2">
    <location>
        <begin position="49"/>
        <end position="72"/>
    </location>
</feature>
<dbReference type="PANTHER" id="PTHR37340">
    <property type="entry name" value="GENE 7073-RELATED"/>
    <property type="match status" value="1"/>
</dbReference>
<dbReference type="Ensembl" id="ENSECAT00000037045.2">
    <property type="protein sequence ID" value="ENSECAP00000028840.2"/>
    <property type="gene ID" value="ENSECAG00000034142.2"/>
</dbReference>
<dbReference type="KEGG" id="ecb:100055393"/>
<evidence type="ECO:0000313" key="4">
    <source>
        <dbReference type="Ensembl" id="ENSECAP00000028840.2"/>
    </source>
</evidence>
<keyword evidence="2" id="KW-0472">Membrane</keyword>
<evidence type="ECO:0000256" key="2">
    <source>
        <dbReference type="SAM" id="Phobius"/>
    </source>
</evidence>
<feature type="signal peptide" evidence="3">
    <location>
        <begin position="1"/>
        <end position="19"/>
    </location>
</feature>
<reference evidence="4" key="3">
    <citation type="submission" date="2025-09" db="UniProtKB">
        <authorList>
            <consortium name="Ensembl"/>
        </authorList>
    </citation>
    <scope>IDENTIFICATION</scope>
    <source>
        <strain evidence="4">Thoroughbred</strain>
    </source>
</reference>
<dbReference type="RefSeq" id="XP_023489590.1">
    <property type="nucleotide sequence ID" value="XM_023633822.2"/>
</dbReference>
<evidence type="ECO:0000256" key="1">
    <source>
        <dbReference type="SAM" id="MobiDB-lite"/>
    </source>
</evidence>
<accession>A0A3Q2H521</accession>
<reference evidence="4 5" key="1">
    <citation type="journal article" date="2009" name="Science">
        <title>Genome sequence, comparative analysis, and population genetics of the domestic horse.</title>
        <authorList>
            <consortium name="Broad Institute Genome Sequencing Platform"/>
            <consortium name="Broad Institute Whole Genome Assembly Team"/>
            <person name="Wade C.M."/>
            <person name="Giulotto E."/>
            <person name="Sigurdsson S."/>
            <person name="Zoli M."/>
            <person name="Gnerre S."/>
            <person name="Imsland F."/>
            <person name="Lear T.L."/>
            <person name="Adelson D.L."/>
            <person name="Bailey E."/>
            <person name="Bellone R.R."/>
            <person name="Bloecker H."/>
            <person name="Distl O."/>
            <person name="Edgar R.C."/>
            <person name="Garber M."/>
            <person name="Leeb T."/>
            <person name="Mauceli E."/>
            <person name="MacLeod J.N."/>
            <person name="Penedo M.C.T."/>
            <person name="Raison J.M."/>
            <person name="Sharpe T."/>
            <person name="Vogel J."/>
            <person name="Andersson L."/>
            <person name="Antczak D.F."/>
            <person name="Biagi T."/>
            <person name="Binns M.M."/>
            <person name="Chowdhary B.P."/>
            <person name="Coleman S.J."/>
            <person name="Della Valle G."/>
            <person name="Fryc S."/>
            <person name="Guerin G."/>
            <person name="Hasegawa T."/>
            <person name="Hill E.W."/>
            <person name="Jurka J."/>
            <person name="Kiialainen A."/>
            <person name="Lindgren G."/>
            <person name="Liu J."/>
            <person name="Magnani E."/>
            <person name="Mickelson J.R."/>
            <person name="Murray J."/>
            <person name="Nergadze S.G."/>
            <person name="Onofrio R."/>
            <person name="Pedroni S."/>
            <person name="Piras M.F."/>
            <person name="Raudsepp T."/>
            <person name="Rocchi M."/>
            <person name="Roeed K.H."/>
            <person name="Ryder O.A."/>
            <person name="Searle S."/>
            <person name="Skow L."/>
            <person name="Swinburne J.E."/>
            <person name="Syvaenen A.C."/>
            <person name="Tozaki T."/>
            <person name="Valberg S.J."/>
            <person name="Vaudin M."/>
            <person name="White J.R."/>
            <person name="Zody M.C."/>
            <person name="Lander E.S."/>
            <person name="Lindblad-Toh K."/>
        </authorList>
    </citation>
    <scope>NUCLEOTIDE SEQUENCE [LARGE SCALE GENOMIC DNA]</scope>
    <source>
        <strain evidence="4 5">Thoroughbred</strain>
    </source>
</reference>
<dbReference type="InParanoid" id="A0A3Q2H521"/>
<dbReference type="PANTHER" id="PTHR37340:SF1">
    <property type="entry name" value="GENE 7073-RELATED"/>
    <property type="match status" value="1"/>
</dbReference>
<dbReference type="GeneTree" id="ENSGT00390000004226"/>
<dbReference type="GeneID" id="100055393"/>
<evidence type="ECO:0000256" key="3">
    <source>
        <dbReference type="SAM" id="SignalP"/>
    </source>
</evidence>
<dbReference type="Bgee" id="ENSECAG00000034142">
    <property type="expression patterns" value="Expressed in testis and 1 other cell type or tissue"/>
</dbReference>
<dbReference type="CTD" id="688842"/>
<gene>
    <name evidence="4" type="primary">CXHXorf66</name>
</gene>
<dbReference type="FunCoup" id="A0A3Q2H521">
    <property type="interactions" value="1"/>
</dbReference>
<feature type="chain" id="PRO_5040263141" evidence="3">
    <location>
        <begin position="20"/>
        <end position="369"/>
    </location>
</feature>
<sequence>MNLFIFVLLLSIWTNSCLNTNQSDGSSTTGAKHPESTETKMDNFRKHLLIITISVMIITYAFTCICFIYYYFTNDNAPKAGRVKKKGVAAKSSRSSKLSFRESKTASPCSAEKQPMLPSTENLSGPSSLKKSSMLSSAEKPIRTSSPERSSMSSSAETLIRPSSRRKSSKSSSTGHIFRPPPLKKSCRTCHPEKSHKLAHAHKLVSQVGSSYPNKAVRPPFPASLQCTVRPAKPPCLSHPQNEILPPKPFGLQKVTKCPRYPNLKRSGSTGRADILSRPQLVKPFQWYKEKRLVCGTFSEPLVNDISEAKEKIAQNTPFPREVKPFSKSFHKVDSRDNAFCDSVSDSDRMTDDRDDSEREITIICNIAQ</sequence>
<feature type="compositionally biased region" description="Low complexity" evidence="1">
    <location>
        <begin position="123"/>
        <end position="155"/>
    </location>
</feature>
<dbReference type="PaxDb" id="9796-ENSECAP00000028840"/>
<evidence type="ECO:0000313" key="5">
    <source>
        <dbReference type="Proteomes" id="UP000002281"/>
    </source>
</evidence>
<name>A0A3Q2H521_HORSE</name>
<keyword evidence="2" id="KW-1133">Transmembrane helix</keyword>
<keyword evidence="3" id="KW-0732">Signal</keyword>
<keyword evidence="2" id="KW-0812">Transmembrane</keyword>
<dbReference type="InterPro" id="IPR038873">
    <property type="entry name" value="CXorf66"/>
</dbReference>
<protein>
    <submittedName>
        <fullName evidence="4">Chromosome X CXorf66 homolog</fullName>
    </submittedName>
</protein>
<feature type="region of interest" description="Disordered" evidence="1">
    <location>
        <begin position="97"/>
        <end position="189"/>
    </location>
</feature>
<dbReference type="AlphaFoldDB" id="A0A3Q2H521"/>